<evidence type="ECO:0000256" key="1">
    <source>
        <dbReference type="SAM" id="MobiDB-lite"/>
    </source>
</evidence>
<evidence type="ECO:0000259" key="2">
    <source>
        <dbReference type="Pfam" id="PF10546"/>
    </source>
</evidence>
<accession>A0A0D6QA43</accession>
<protein>
    <recommendedName>
        <fullName evidence="2">Bacteriophage Mx8 p63 C-terminal domain-containing protein</fullName>
    </recommendedName>
</protein>
<name>A0A0D6QA43_KOMXY</name>
<feature type="domain" description="Bacteriophage Mx8 p63 C-terminal" evidence="2">
    <location>
        <begin position="198"/>
        <end position="289"/>
    </location>
</feature>
<proteinExistence type="predicted"/>
<dbReference type="RefSeq" id="WP_204368313.1">
    <property type="nucleotide sequence ID" value="NZ_BANJ01000046.1"/>
</dbReference>
<evidence type="ECO:0000313" key="4">
    <source>
        <dbReference type="Proteomes" id="UP000032683"/>
    </source>
</evidence>
<comment type="caution">
    <text evidence="3">The sequence shown here is derived from an EMBL/GenBank/DDBJ whole genome shotgun (WGS) entry which is preliminary data.</text>
</comment>
<evidence type="ECO:0000313" key="3">
    <source>
        <dbReference type="EMBL" id="GAO00393.1"/>
    </source>
</evidence>
<gene>
    <name evidence="3" type="ORF">Gxy13693_046_019</name>
</gene>
<dbReference type="InterPro" id="IPR018874">
    <property type="entry name" value="Phage_Mx8_p63_C"/>
</dbReference>
<dbReference type="Pfam" id="PF10546">
    <property type="entry name" value="P63C"/>
    <property type="match status" value="1"/>
</dbReference>
<dbReference type="EMBL" id="BANJ01000046">
    <property type="protein sequence ID" value="GAO00393.1"/>
    <property type="molecule type" value="Genomic_DNA"/>
</dbReference>
<feature type="region of interest" description="Disordered" evidence="1">
    <location>
        <begin position="23"/>
        <end position="42"/>
    </location>
</feature>
<sequence length="332" mass="36997">MAKDKGAIEPLDADFDDVAKSLVGGRSRPKYPIPMDDDDDDDGDLITKKAEYSGTLSLGDIQLSCFVTGDGERFISGRSMTGAIGMKGRGQGMARISTNYTLKPFMNNALVMAIEQPVRIVGKTPKPVHGYRAEILADLCDALLEARKAGALKTEQEARYGQFAETLVRGLARVGIAALVDEATGYQSVRENDALQKILDRFLKDEARTWAKTFPDEFWQKLVKVKGYDSYYALKRPGFVGHWVNDIIYSRLAPGIKDKLKEINPRLSSGSRKNRHHQHLTEDHGLPELKDHLKKVMVLMDASSSKKEFEKLLNKSLPKYGSTIDLDFGEED</sequence>
<reference evidence="3 4" key="1">
    <citation type="submission" date="2012-11" db="EMBL/GenBank/DDBJ databases">
        <title>Whole genome sequence of Gluconacetobacter xylinus NBRC 13693.</title>
        <authorList>
            <person name="Azuma Y."/>
            <person name="Higashiura N."/>
            <person name="Hirakawa H."/>
            <person name="Matsushita K."/>
        </authorList>
    </citation>
    <scope>NUCLEOTIDE SEQUENCE [LARGE SCALE GENOMIC DNA]</scope>
    <source>
        <strain evidence="3 4">NBRC 13693</strain>
    </source>
</reference>
<dbReference type="Proteomes" id="UP000032683">
    <property type="component" value="Unassembled WGS sequence"/>
</dbReference>
<dbReference type="AlphaFoldDB" id="A0A0D6QA43"/>
<organism evidence="3 4">
    <name type="scientific">Komagataeibacter xylinus NBRC 13693</name>
    <dbReference type="NCBI Taxonomy" id="1234668"/>
    <lineage>
        <taxon>Bacteria</taxon>
        <taxon>Pseudomonadati</taxon>
        <taxon>Pseudomonadota</taxon>
        <taxon>Alphaproteobacteria</taxon>
        <taxon>Acetobacterales</taxon>
        <taxon>Acetobacteraceae</taxon>
        <taxon>Komagataeibacter</taxon>
    </lineage>
</organism>